<dbReference type="InterPro" id="IPR017441">
    <property type="entry name" value="Protein_kinase_ATP_BS"/>
</dbReference>
<dbReference type="Proteomes" id="UP000789405">
    <property type="component" value="Unassembled WGS sequence"/>
</dbReference>
<name>A0A9N9JZ94_9GLOM</name>
<dbReference type="EMBL" id="CAJVPY010037768">
    <property type="protein sequence ID" value="CAG8803285.1"/>
    <property type="molecule type" value="Genomic_DNA"/>
</dbReference>
<evidence type="ECO:0000313" key="3">
    <source>
        <dbReference type="EMBL" id="CAG8803285.1"/>
    </source>
</evidence>
<dbReference type="GO" id="GO:0004672">
    <property type="term" value="F:protein kinase activity"/>
    <property type="evidence" value="ECO:0007669"/>
    <property type="project" value="InterPro"/>
</dbReference>
<proteinExistence type="predicted"/>
<evidence type="ECO:0000313" key="4">
    <source>
        <dbReference type="Proteomes" id="UP000789405"/>
    </source>
</evidence>
<protein>
    <submittedName>
        <fullName evidence="3">28822_t:CDS:1</fullName>
    </submittedName>
</protein>
<dbReference type="InterPro" id="IPR011009">
    <property type="entry name" value="Kinase-like_dom_sf"/>
</dbReference>
<feature type="binding site" evidence="1">
    <location>
        <position position="51"/>
    </location>
    <ligand>
        <name>ATP</name>
        <dbReference type="ChEBI" id="CHEBI:30616"/>
    </ligand>
</feature>
<dbReference type="OrthoDB" id="2407143at2759"/>
<dbReference type="InterPro" id="IPR000719">
    <property type="entry name" value="Prot_kinase_dom"/>
</dbReference>
<sequence>LEYSKELEEYLKKNNIKSFEYSQCSNLKCIGSGGYAIVYEATFQGQKYAIKSLKNNLSFADNKIYKQFRHELKLLYNVEGNPNIVKFHGISR</sequence>
<feature type="non-terminal residue" evidence="3">
    <location>
        <position position="1"/>
    </location>
</feature>
<keyword evidence="1" id="KW-0067">ATP-binding</keyword>
<gene>
    <name evidence="3" type="ORF">DERYTH_LOCUS23858</name>
</gene>
<dbReference type="SUPFAM" id="SSF56112">
    <property type="entry name" value="Protein kinase-like (PK-like)"/>
    <property type="match status" value="1"/>
</dbReference>
<dbReference type="Gene3D" id="3.30.200.20">
    <property type="entry name" value="Phosphorylase Kinase, domain 1"/>
    <property type="match status" value="1"/>
</dbReference>
<keyword evidence="1" id="KW-0547">Nucleotide-binding</keyword>
<dbReference type="PROSITE" id="PS00107">
    <property type="entry name" value="PROTEIN_KINASE_ATP"/>
    <property type="match status" value="1"/>
</dbReference>
<reference evidence="3" key="1">
    <citation type="submission" date="2021-06" db="EMBL/GenBank/DDBJ databases">
        <authorList>
            <person name="Kallberg Y."/>
            <person name="Tangrot J."/>
            <person name="Rosling A."/>
        </authorList>
    </citation>
    <scope>NUCLEOTIDE SEQUENCE</scope>
    <source>
        <strain evidence="3">MA453B</strain>
    </source>
</reference>
<dbReference type="PROSITE" id="PS50011">
    <property type="entry name" value="PROTEIN_KINASE_DOM"/>
    <property type="match status" value="1"/>
</dbReference>
<evidence type="ECO:0000256" key="1">
    <source>
        <dbReference type="PROSITE-ProRule" id="PRU10141"/>
    </source>
</evidence>
<keyword evidence="4" id="KW-1185">Reference proteome</keyword>
<evidence type="ECO:0000259" key="2">
    <source>
        <dbReference type="PROSITE" id="PS50011"/>
    </source>
</evidence>
<accession>A0A9N9JZ94</accession>
<dbReference type="AlphaFoldDB" id="A0A9N9JZ94"/>
<organism evidence="3 4">
    <name type="scientific">Dentiscutata erythropus</name>
    <dbReference type="NCBI Taxonomy" id="1348616"/>
    <lineage>
        <taxon>Eukaryota</taxon>
        <taxon>Fungi</taxon>
        <taxon>Fungi incertae sedis</taxon>
        <taxon>Mucoromycota</taxon>
        <taxon>Glomeromycotina</taxon>
        <taxon>Glomeromycetes</taxon>
        <taxon>Diversisporales</taxon>
        <taxon>Gigasporaceae</taxon>
        <taxon>Dentiscutata</taxon>
    </lineage>
</organism>
<feature type="domain" description="Protein kinase" evidence="2">
    <location>
        <begin position="24"/>
        <end position="92"/>
    </location>
</feature>
<dbReference type="GO" id="GO:0005524">
    <property type="term" value="F:ATP binding"/>
    <property type="evidence" value="ECO:0007669"/>
    <property type="project" value="UniProtKB-UniRule"/>
</dbReference>
<comment type="caution">
    <text evidence="3">The sequence shown here is derived from an EMBL/GenBank/DDBJ whole genome shotgun (WGS) entry which is preliminary data.</text>
</comment>
<feature type="non-terminal residue" evidence="3">
    <location>
        <position position="92"/>
    </location>
</feature>